<accession>D9SMK3</accession>
<reference evidence="4 5" key="1">
    <citation type="submission" date="2010-08" db="EMBL/GenBank/DDBJ databases">
        <title>Complete sequence of Clostridium cellulovorans 743B.</title>
        <authorList>
            <consortium name="US DOE Joint Genome Institute"/>
            <person name="Lucas S."/>
            <person name="Copeland A."/>
            <person name="Lapidus A."/>
            <person name="Cheng J.-F."/>
            <person name="Bruce D."/>
            <person name="Goodwin L."/>
            <person name="Pitluck S."/>
            <person name="Chertkov O."/>
            <person name="Detter J.C."/>
            <person name="Han C."/>
            <person name="Tapia R."/>
            <person name="Land M."/>
            <person name="Hauser L."/>
            <person name="Chang Y.-J."/>
            <person name="Jeffries C."/>
            <person name="Kyrpides N."/>
            <person name="Ivanova N."/>
            <person name="Mikhailova N."/>
            <person name="Hemme C.L."/>
            <person name="Woyke T."/>
        </authorList>
    </citation>
    <scope>NUCLEOTIDE SEQUENCE [LARGE SCALE GENOMIC DNA]</scope>
    <source>
        <strain evidence="5">ATCC 35296 / DSM 3052 / OCM 3 / 743B</strain>
    </source>
</reference>
<dbReference type="InterPro" id="IPR040680">
    <property type="entry name" value="DUF5643"/>
</dbReference>
<feature type="transmembrane region" description="Helical" evidence="1">
    <location>
        <begin position="44"/>
        <end position="62"/>
    </location>
</feature>
<dbReference type="eggNOG" id="ENOG50311XG">
    <property type="taxonomic scope" value="Bacteria"/>
</dbReference>
<protein>
    <submittedName>
        <fullName evidence="4">Uncharacterized protein</fullName>
    </submittedName>
</protein>
<name>D9SMK3_CLOC7</name>
<dbReference type="RefSeq" id="WP_010074214.1">
    <property type="nucleotide sequence ID" value="NC_014393.1"/>
</dbReference>
<evidence type="ECO:0000259" key="3">
    <source>
        <dbReference type="Pfam" id="PF18705"/>
    </source>
</evidence>
<gene>
    <name evidence="4" type="ordered locus">Clocel_4198</name>
</gene>
<feature type="domain" description="DUF5643" evidence="3">
    <location>
        <begin position="237"/>
        <end position="333"/>
    </location>
</feature>
<evidence type="ECO:0000256" key="1">
    <source>
        <dbReference type="SAM" id="Phobius"/>
    </source>
</evidence>
<keyword evidence="1" id="KW-1133">Transmembrane helix</keyword>
<dbReference type="Proteomes" id="UP000002730">
    <property type="component" value="Chromosome"/>
</dbReference>
<dbReference type="EMBL" id="CP002160">
    <property type="protein sequence ID" value="ADL53859.1"/>
    <property type="molecule type" value="Genomic_DNA"/>
</dbReference>
<dbReference type="STRING" id="573061.Clocel_4198"/>
<dbReference type="AlphaFoldDB" id="D9SMK3"/>
<sequence length="358" mass="40333">MNDCKISNIEITENIDKAIDKAIDQGIERAFIELKFKKLKKVKMTVGTIAACLVLVFISSAINPALAAKVPIIGSVFKMIEKNIYLPGEYAQYATSVNEEVSDNGIDITLSDILCDGQGLYITYKVESEEPFKYTSWGDKPLDRNQLLTGEKYKKVSFSNKELDDSGVAGLEGEFLDEHTFVGMERYYLNSLETDIPEAFNFEVEFNSIRTKALKEGDKDQKFKGNWAFKVPVKVDKTISKDIAVNYKTANGLSVDSIMITPVSIVINSTNPEHAHYGVRVFDDKNIELKCESGRLYDDNKQRTYFNGVSKDCKSLRIIVYRDKLQVTGTTENSQGEVETVYEDMGEEVFIDKVINLD</sequence>
<evidence type="ECO:0000259" key="2">
    <source>
        <dbReference type="Pfam" id="PF13786"/>
    </source>
</evidence>
<dbReference type="HOGENOM" id="CLU_764418_0_0_9"/>
<dbReference type="Pfam" id="PF13786">
    <property type="entry name" value="DUF4179"/>
    <property type="match status" value="1"/>
</dbReference>
<dbReference type="OrthoDB" id="2064324at2"/>
<evidence type="ECO:0000313" key="5">
    <source>
        <dbReference type="Proteomes" id="UP000002730"/>
    </source>
</evidence>
<evidence type="ECO:0000313" key="4">
    <source>
        <dbReference type="EMBL" id="ADL53859.1"/>
    </source>
</evidence>
<keyword evidence="1" id="KW-0812">Transmembrane</keyword>
<dbReference type="InterPro" id="IPR025436">
    <property type="entry name" value="DUF4179"/>
</dbReference>
<dbReference type="Pfam" id="PF18705">
    <property type="entry name" value="DUF5643"/>
    <property type="match status" value="1"/>
</dbReference>
<keyword evidence="5" id="KW-1185">Reference proteome</keyword>
<dbReference type="KEGG" id="ccb:Clocel_4198"/>
<organism evidence="4 5">
    <name type="scientific">Clostridium cellulovorans (strain ATCC 35296 / DSM 3052 / OCM 3 / 743B)</name>
    <dbReference type="NCBI Taxonomy" id="573061"/>
    <lineage>
        <taxon>Bacteria</taxon>
        <taxon>Bacillati</taxon>
        <taxon>Bacillota</taxon>
        <taxon>Clostridia</taxon>
        <taxon>Eubacteriales</taxon>
        <taxon>Clostridiaceae</taxon>
        <taxon>Clostridium</taxon>
    </lineage>
</organism>
<proteinExistence type="predicted"/>
<keyword evidence="1" id="KW-0472">Membrane</keyword>
<feature type="domain" description="DUF4179" evidence="2">
    <location>
        <begin position="40"/>
        <end position="128"/>
    </location>
</feature>
<dbReference type="Gene3D" id="2.60.40.1630">
    <property type="entry name" value="bacillus anthracis domain"/>
    <property type="match status" value="1"/>
</dbReference>